<name>A0ABP0YAZ0_9ROSI</name>
<reference evidence="1 2" key="1">
    <citation type="submission" date="2024-03" db="EMBL/GenBank/DDBJ databases">
        <authorList>
            <person name="Gkanogiannis A."/>
            <person name="Becerra Lopez-Lavalle L."/>
        </authorList>
    </citation>
    <scope>NUCLEOTIDE SEQUENCE [LARGE SCALE GENOMIC DNA]</scope>
</reference>
<gene>
    <name evidence="1" type="ORF">CITCOLO1_LOCUS9548</name>
</gene>
<proteinExistence type="predicted"/>
<dbReference type="EMBL" id="OZ021737">
    <property type="protein sequence ID" value="CAK9317638.1"/>
    <property type="molecule type" value="Genomic_DNA"/>
</dbReference>
<sequence length="66" mass="7857">MSEWFEVDVWPFKLFNCFDINNIYHSSATIFLSGWNFEEVKFDSAFAITLLSLEDCRNWVVRIQEG</sequence>
<protein>
    <submittedName>
        <fullName evidence="1">Uncharacterized protein</fullName>
    </submittedName>
</protein>
<dbReference type="Proteomes" id="UP001642487">
    <property type="component" value="Chromosome 3"/>
</dbReference>
<keyword evidence="2" id="KW-1185">Reference proteome</keyword>
<evidence type="ECO:0000313" key="1">
    <source>
        <dbReference type="EMBL" id="CAK9317638.1"/>
    </source>
</evidence>
<accession>A0ABP0YAZ0</accession>
<organism evidence="1 2">
    <name type="scientific">Citrullus colocynthis</name>
    <name type="common">colocynth</name>
    <dbReference type="NCBI Taxonomy" id="252529"/>
    <lineage>
        <taxon>Eukaryota</taxon>
        <taxon>Viridiplantae</taxon>
        <taxon>Streptophyta</taxon>
        <taxon>Embryophyta</taxon>
        <taxon>Tracheophyta</taxon>
        <taxon>Spermatophyta</taxon>
        <taxon>Magnoliopsida</taxon>
        <taxon>eudicotyledons</taxon>
        <taxon>Gunneridae</taxon>
        <taxon>Pentapetalae</taxon>
        <taxon>rosids</taxon>
        <taxon>fabids</taxon>
        <taxon>Cucurbitales</taxon>
        <taxon>Cucurbitaceae</taxon>
        <taxon>Benincaseae</taxon>
        <taxon>Citrullus</taxon>
    </lineage>
</organism>
<evidence type="ECO:0000313" key="2">
    <source>
        <dbReference type="Proteomes" id="UP001642487"/>
    </source>
</evidence>